<dbReference type="InterPro" id="IPR013783">
    <property type="entry name" value="Ig-like_fold"/>
</dbReference>
<evidence type="ECO:0000313" key="4">
    <source>
        <dbReference type="Proteomes" id="UP000028725"/>
    </source>
</evidence>
<feature type="chain" id="PRO_5001800057" description="PKD/Chitinase domain-containing protein" evidence="1">
    <location>
        <begin position="24"/>
        <end position="327"/>
    </location>
</feature>
<dbReference type="SMART" id="SM00089">
    <property type="entry name" value="PKD"/>
    <property type="match status" value="2"/>
</dbReference>
<gene>
    <name evidence="3" type="ORF">DB31_0484</name>
</gene>
<dbReference type="OrthoDB" id="5524160at2"/>
<dbReference type="PROSITE" id="PS51257">
    <property type="entry name" value="PROKAR_LIPOPROTEIN"/>
    <property type="match status" value="1"/>
</dbReference>
<dbReference type="RefSeq" id="WP_052419658.1">
    <property type="nucleotide sequence ID" value="NZ_JMCB01000001.1"/>
</dbReference>
<dbReference type="Pfam" id="PF17963">
    <property type="entry name" value="Big_9"/>
    <property type="match status" value="2"/>
</dbReference>
<keyword evidence="1" id="KW-0732">Signal</keyword>
<dbReference type="SUPFAM" id="SSF49299">
    <property type="entry name" value="PKD domain"/>
    <property type="match status" value="1"/>
</dbReference>
<dbReference type="Gene3D" id="2.60.40.10">
    <property type="entry name" value="Immunoglobulins"/>
    <property type="match status" value="2"/>
</dbReference>
<dbReference type="InterPro" id="IPR035986">
    <property type="entry name" value="PKD_dom_sf"/>
</dbReference>
<evidence type="ECO:0000259" key="2">
    <source>
        <dbReference type="SMART" id="SM00089"/>
    </source>
</evidence>
<dbReference type="InterPro" id="IPR022409">
    <property type="entry name" value="PKD/Chitinase_dom"/>
</dbReference>
<organism evidence="3 4">
    <name type="scientific">Hyalangium minutum</name>
    <dbReference type="NCBI Taxonomy" id="394096"/>
    <lineage>
        <taxon>Bacteria</taxon>
        <taxon>Pseudomonadati</taxon>
        <taxon>Myxococcota</taxon>
        <taxon>Myxococcia</taxon>
        <taxon>Myxococcales</taxon>
        <taxon>Cystobacterineae</taxon>
        <taxon>Archangiaceae</taxon>
        <taxon>Hyalangium</taxon>
    </lineage>
</organism>
<dbReference type="EMBL" id="JMCB01000001">
    <property type="protein sequence ID" value="KFE72222.1"/>
    <property type="molecule type" value="Genomic_DNA"/>
</dbReference>
<proteinExistence type="predicted"/>
<feature type="domain" description="PKD/Chitinase" evidence="2">
    <location>
        <begin position="35"/>
        <end position="126"/>
    </location>
</feature>
<comment type="caution">
    <text evidence="3">The sequence shown here is derived from an EMBL/GenBank/DDBJ whole genome shotgun (WGS) entry which is preliminary data.</text>
</comment>
<feature type="domain" description="PKD/Chitinase" evidence="2">
    <location>
        <begin position="136"/>
        <end position="227"/>
    </location>
</feature>
<protein>
    <recommendedName>
        <fullName evidence="2">PKD/Chitinase domain-containing protein</fullName>
    </recommendedName>
</protein>
<accession>A0A085WX09</accession>
<evidence type="ECO:0000256" key="1">
    <source>
        <dbReference type="SAM" id="SignalP"/>
    </source>
</evidence>
<name>A0A085WX09_9BACT</name>
<reference evidence="3 4" key="1">
    <citation type="submission" date="2014-04" db="EMBL/GenBank/DDBJ databases">
        <title>Genome assembly of Hyalangium minutum DSM 14724.</title>
        <authorList>
            <person name="Sharma G."/>
            <person name="Subramanian S."/>
        </authorList>
    </citation>
    <scope>NUCLEOTIDE SEQUENCE [LARGE SCALE GENOMIC DNA]</scope>
    <source>
        <strain evidence="3 4">DSM 14724</strain>
    </source>
</reference>
<keyword evidence="4" id="KW-1185">Reference proteome</keyword>
<dbReference type="AlphaFoldDB" id="A0A085WX09"/>
<evidence type="ECO:0000313" key="3">
    <source>
        <dbReference type="EMBL" id="KFE72222.1"/>
    </source>
</evidence>
<feature type="signal peptide" evidence="1">
    <location>
        <begin position="1"/>
        <end position="23"/>
    </location>
</feature>
<dbReference type="STRING" id="394096.DB31_0484"/>
<sequence length="327" mass="33942">MHCGSSRLLPSWLFVVLWSVACGGDPAPGNQPPTLMGPTTQTAQVNSGAPVALTLRATDQDGDALTYTWTQMPASPAGTFTDASSATPTWTSPWVTSPQRFALKVSVSDGKGGTVSGTLNVDVAPPVPQNRPPTVAASITGPSTLLAGDTGTFSLTASDPDGDPLTWSWTQWAPATQGTFVGSTTLSSAQWFSPVLSTQTSFTLSVTVTDGQNPGVTRTVTVPVSVPHYTDVQRTWEAVPCTSCHGSSGGVNLRSGASYGNLVNVNATACDLKRVVPGDPNNSALVLKMEGNACGPRMPSNNQAYFDDNPGMVVQVRSWILAGASNN</sequence>
<dbReference type="Proteomes" id="UP000028725">
    <property type="component" value="Unassembled WGS sequence"/>
</dbReference>